<sequence length="202" mass="23196">MADKTKNPKRQAPVDEEAHSTLTLLLNHKTIYNHPDRQTPTPRLYIDFIREFTLARDRGTNLSRDDCLRFLIRPIYIIEGPSCTHARYRPLDQCCPVCTIRMLLNFIDAVTSAWMKVGGPQELKIPTCNTNAEVEGAGRLCCPVPLADLIRNWYALSDLYRYARLELGETVLQFECDATEDEGRDRETSDFRVAEEFSARRA</sequence>
<protein>
    <submittedName>
        <fullName evidence="1">Uncharacterized protein</fullName>
    </submittedName>
</protein>
<dbReference type="AlphaFoldDB" id="A0A1Y1ZFW1"/>
<comment type="caution">
    <text evidence="1">The sequence shown here is derived from an EMBL/GenBank/DDBJ whole genome shotgun (WGS) entry which is preliminary data.</text>
</comment>
<accession>A0A1Y1ZFW1</accession>
<dbReference type="OrthoDB" id="3686512at2759"/>
<organism evidence="1 2">
    <name type="scientific">Clohesyomyces aquaticus</name>
    <dbReference type="NCBI Taxonomy" id="1231657"/>
    <lineage>
        <taxon>Eukaryota</taxon>
        <taxon>Fungi</taxon>
        <taxon>Dikarya</taxon>
        <taxon>Ascomycota</taxon>
        <taxon>Pezizomycotina</taxon>
        <taxon>Dothideomycetes</taxon>
        <taxon>Pleosporomycetidae</taxon>
        <taxon>Pleosporales</taxon>
        <taxon>Lindgomycetaceae</taxon>
        <taxon>Clohesyomyces</taxon>
    </lineage>
</organism>
<dbReference type="EMBL" id="MCFA01000090">
    <property type="protein sequence ID" value="ORY09141.1"/>
    <property type="molecule type" value="Genomic_DNA"/>
</dbReference>
<proteinExistence type="predicted"/>
<keyword evidence="2" id="KW-1185">Reference proteome</keyword>
<gene>
    <name evidence="1" type="ORF">BCR34DRAFT_603048</name>
</gene>
<reference evidence="1 2" key="1">
    <citation type="submission" date="2016-07" db="EMBL/GenBank/DDBJ databases">
        <title>Pervasive Adenine N6-methylation of Active Genes in Fungi.</title>
        <authorList>
            <consortium name="DOE Joint Genome Institute"/>
            <person name="Mondo S.J."/>
            <person name="Dannebaum R.O."/>
            <person name="Kuo R.C."/>
            <person name="Labutti K."/>
            <person name="Haridas S."/>
            <person name="Kuo A."/>
            <person name="Salamov A."/>
            <person name="Ahrendt S.R."/>
            <person name="Lipzen A."/>
            <person name="Sullivan W."/>
            <person name="Andreopoulos W.B."/>
            <person name="Clum A."/>
            <person name="Lindquist E."/>
            <person name="Daum C."/>
            <person name="Ramamoorthy G.K."/>
            <person name="Gryganskyi A."/>
            <person name="Culley D."/>
            <person name="Magnuson J.K."/>
            <person name="James T.Y."/>
            <person name="O'Malley M.A."/>
            <person name="Stajich J.E."/>
            <person name="Spatafora J.W."/>
            <person name="Visel A."/>
            <person name="Grigoriev I.V."/>
        </authorList>
    </citation>
    <scope>NUCLEOTIDE SEQUENCE [LARGE SCALE GENOMIC DNA]</scope>
    <source>
        <strain evidence="1 2">CBS 115471</strain>
    </source>
</reference>
<evidence type="ECO:0000313" key="1">
    <source>
        <dbReference type="EMBL" id="ORY09141.1"/>
    </source>
</evidence>
<dbReference type="Proteomes" id="UP000193144">
    <property type="component" value="Unassembled WGS sequence"/>
</dbReference>
<evidence type="ECO:0000313" key="2">
    <source>
        <dbReference type="Proteomes" id="UP000193144"/>
    </source>
</evidence>
<name>A0A1Y1ZFW1_9PLEO</name>